<dbReference type="InterPro" id="IPR005119">
    <property type="entry name" value="LysR_subst-bd"/>
</dbReference>
<dbReference type="InterPro" id="IPR000847">
    <property type="entry name" value="LysR_HTH_N"/>
</dbReference>
<dbReference type="Pfam" id="PF03466">
    <property type="entry name" value="LysR_substrate"/>
    <property type="match status" value="1"/>
</dbReference>
<dbReference type="InterPro" id="IPR036388">
    <property type="entry name" value="WH-like_DNA-bd_sf"/>
</dbReference>
<dbReference type="Pfam" id="PF00126">
    <property type="entry name" value="HTH_1"/>
    <property type="match status" value="1"/>
</dbReference>
<dbReference type="FunFam" id="1.10.10.10:FF:000001">
    <property type="entry name" value="LysR family transcriptional regulator"/>
    <property type="match status" value="1"/>
</dbReference>
<keyword evidence="2" id="KW-0805">Transcription regulation</keyword>
<comment type="similarity">
    <text evidence="1">Belongs to the LysR transcriptional regulatory family.</text>
</comment>
<dbReference type="EMBL" id="FNGE01000003">
    <property type="protein sequence ID" value="SDK83811.1"/>
    <property type="molecule type" value="Genomic_DNA"/>
</dbReference>
<dbReference type="CDD" id="cd05466">
    <property type="entry name" value="PBP2_LTTR_substrate"/>
    <property type="match status" value="1"/>
</dbReference>
<dbReference type="PANTHER" id="PTHR30126">
    <property type="entry name" value="HTH-TYPE TRANSCRIPTIONAL REGULATOR"/>
    <property type="match status" value="1"/>
</dbReference>
<organism evidence="6 7">
    <name type="scientific">Paracoccus chinensis</name>
    <dbReference type="NCBI Taxonomy" id="525640"/>
    <lineage>
        <taxon>Bacteria</taxon>
        <taxon>Pseudomonadati</taxon>
        <taxon>Pseudomonadota</taxon>
        <taxon>Alphaproteobacteria</taxon>
        <taxon>Rhodobacterales</taxon>
        <taxon>Paracoccaceae</taxon>
        <taxon>Paracoccus</taxon>
    </lineage>
</organism>
<keyword evidence="7" id="KW-1185">Reference proteome</keyword>
<reference evidence="7" key="1">
    <citation type="submission" date="2016-10" db="EMBL/GenBank/DDBJ databases">
        <authorList>
            <person name="Varghese N."/>
            <person name="Submissions S."/>
        </authorList>
    </citation>
    <scope>NUCLEOTIDE SEQUENCE [LARGE SCALE GENOMIC DNA]</scope>
    <source>
        <strain evidence="7">CGMCC 1.7655</strain>
    </source>
</reference>
<name>A0A1G9F636_9RHOB</name>
<dbReference type="PRINTS" id="PR00039">
    <property type="entry name" value="HTHLYSR"/>
</dbReference>
<evidence type="ECO:0000313" key="7">
    <source>
        <dbReference type="Proteomes" id="UP000199555"/>
    </source>
</evidence>
<dbReference type="InterPro" id="IPR036390">
    <property type="entry name" value="WH_DNA-bd_sf"/>
</dbReference>
<dbReference type="GO" id="GO:0000976">
    <property type="term" value="F:transcription cis-regulatory region binding"/>
    <property type="evidence" value="ECO:0007669"/>
    <property type="project" value="TreeGrafter"/>
</dbReference>
<dbReference type="Gene3D" id="1.10.10.10">
    <property type="entry name" value="Winged helix-like DNA-binding domain superfamily/Winged helix DNA-binding domain"/>
    <property type="match status" value="1"/>
</dbReference>
<dbReference type="PROSITE" id="PS50931">
    <property type="entry name" value="HTH_LYSR"/>
    <property type="match status" value="1"/>
</dbReference>
<keyword evidence="3 6" id="KW-0238">DNA-binding</keyword>
<dbReference type="SUPFAM" id="SSF46785">
    <property type="entry name" value="Winged helix' DNA-binding domain"/>
    <property type="match status" value="1"/>
</dbReference>
<dbReference type="SUPFAM" id="SSF53850">
    <property type="entry name" value="Periplasmic binding protein-like II"/>
    <property type="match status" value="1"/>
</dbReference>
<evidence type="ECO:0000256" key="1">
    <source>
        <dbReference type="ARBA" id="ARBA00009437"/>
    </source>
</evidence>
<dbReference type="STRING" id="525640.SAMN04487971_103253"/>
<accession>A0A1G9F636</accession>
<evidence type="ECO:0000256" key="4">
    <source>
        <dbReference type="ARBA" id="ARBA00023163"/>
    </source>
</evidence>
<dbReference type="RefSeq" id="WP_090753554.1">
    <property type="nucleotide sequence ID" value="NZ_FNGE01000003.1"/>
</dbReference>
<evidence type="ECO:0000313" key="6">
    <source>
        <dbReference type="EMBL" id="SDK83811.1"/>
    </source>
</evidence>
<evidence type="ECO:0000259" key="5">
    <source>
        <dbReference type="PROSITE" id="PS50931"/>
    </source>
</evidence>
<dbReference type="Gene3D" id="3.40.190.10">
    <property type="entry name" value="Periplasmic binding protein-like II"/>
    <property type="match status" value="2"/>
</dbReference>
<keyword evidence="4" id="KW-0804">Transcription</keyword>
<gene>
    <name evidence="6" type="ORF">SAMN04487971_103253</name>
</gene>
<feature type="domain" description="HTH lysR-type" evidence="5">
    <location>
        <begin position="4"/>
        <end position="61"/>
    </location>
</feature>
<dbReference type="GO" id="GO:0003700">
    <property type="term" value="F:DNA-binding transcription factor activity"/>
    <property type="evidence" value="ECO:0007669"/>
    <property type="project" value="InterPro"/>
</dbReference>
<dbReference type="OrthoDB" id="7506954at2"/>
<dbReference type="AlphaFoldDB" id="A0A1G9F636"/>
<protein>
    <submittedName>
        <fullName evidence="6">DNA-binding transcriptional regulator, LysR family</fullName>
    </submittedName>
</protein>
<evidence type="ECO:0000256" key="3">
    <source>
        <dbReference type="ARBA" id="ARBA00023125"/>
    </source>
</evidence>
<proteinExistence type="inferred from homology"/>
<evidence type="ECO:0000256" key="2">
    <source>
        <dbReference type="ARBA" id="ARBA00023015"/>
    </source>
</evidence>
<dbReference type="Proteomes" id="UP000199555">
    <property type="component" value="Unassembled WGS sequence"/>
</dbReference>
<dbReference type="PANTHER" id="PTHR30126:SF98">
    <property type="entry name" value="HTH-TYPE TRANSCRIPTIONAL ACTIVATOR BAUR"/>
    <property type="match status" value="1"/>
</dbReference>
<sequence>MTTLNWNHLRIFAAIVENGGLTRAAQVLGMSQSAVSQTLQRLETAMDRTLVRREGRSFSLTPVGEAVLADVQAMQVAAERIGLRVGQHRPELRVMTVSNLISPLLDEAFRLFHQRHPEVLLRIEVRNSHDIVATLREQAQGLGICLLTEPVPELDCRFLFQDEWSVFCGVEHPFFGREEVTLDELRQEPFVAFACAREGAGLEPMGPLSIRLGLGRSTSGTSSHVEEVRRMIVSGVGLGLLPWTSARAEVKAGLLWPVRTTGEWLGTHIYLVRHPRGCALAETQFVDVIEELLPLLPSSPR</sequence>